<feature type="compositionally biased region" description="Low complexity" evidence="1">
    <location>
        <begin position="108"/>
        <end position="129"/>
    </location>
</feature>
<feature type="region of interest" description="Disordered" evidence="1">
    <location>
        <begin position="1"/>
        <end position="27"/>
    </location>
</feature>
<organism evidence="2 3">
    <name type="scientific">Phytophthora rubi</name>
    <dbReference type="NCBI Taxonomy" id="129364"/>
    <lineage>
        <taxon>Eukaryota</taxon>
        <taxon>Sar</taxon>
        <taxon>Stramenopiles</taxon>
        <taxon>Oomycota</taxon>
        <taxon>Peronosporomycetes</taxon>
        <taxon>Peronosporales</taxon>
        <taxon>Peronosporaceae</taxon>
        <taxon>Phytophthora</taxon>
    </lineage>
</organism>
<feature type="compositionally biased region" description="Polar residues" evidence="1">
    <location>
        <begin position="151"/>
        <end position="162"/>
    </location>
</feature>
<feature type="compositionally biased region" description="Low complexity" evidence="1">
    <location>
        <begin position="1"/>
        <end position="16"/>
    </location>
</feature>
<proteinExistence type="predicted"/>
<gene>
    <name evidence="2" type="ORF">PR002_g1856</name>
</gene>
<reference evidence="2 3" key="1">
    <citation type="submission" date="2018-09" db="EMBL/GenBank/DDBJ databases">
        <title>Genomic investigation of the strawberry pathogen Phytophthora fragariae indicates pathogenicity is determined by transcriptional variation in three key races.</title>
        <authorList>
            <person name="Adams T.M."/>
            <person name="Armitage A.D."/>
            <person name="Sobczyk M.K."/>
            <person name="Bates H.J."/>
            <person name="Dunwell J.M."/>
            <person name="Nellist C.F."/>
            <person name="Harrison R.J."/>
        </authorList>
    </citation>
    <scope>NUCLEOTIDE SEQUENCE [LARGE SCALE GENOMIC DNA]</scope>
    <source>
        <strain evidence="2 3">SCRP324</strain>
    </source>
</reference>
<dbReference type="AlphaFoldDB" id="A0A6A3NSG8"/>
<protein>
    <submittedName>
        <fullName evidence="2">Uncharacterized protein</fullName>
    </submittedName>
</protein>
<feature type="region of interest" description="Disordered" evidence="1">
    <location>
        <begin position="58"/>
        <end position="168"/>
    </location>
</feature>
<name>A0A6A3NSG8_9STRA</name>
<feature type="compositionally biased region" description="Low complexity" evidence="1">
    <location>
        <begin position="62"/>
        <end position="76"/>
    </location>
</feature>
<evidence type="ECO:0000313" key="3">
    <source>
        <dbReference type="Proteomes" id="UP000435112"/>
    </source>
</evidence>
<dbReference type="Proteomes" id="UP000435112">
    <property type="component" value="Unassembled WGS sequence"/>
</dbReference>
<sequence length="168" mass="17620">MKKAAKAAQNAGQGDNAFDRLSKKRRTKLGVVENSQVDEIYMLCGYCPAFSILDPKTYSRNSSSKLAPPLRAAAASSPPPLNGPGPQETTSSSKFAAGVEETRAAETSSSSKFAAAAEETRTAETSSSSKVVAYETGATSSSSKGNDETKWTSFGSNGQNLPRTKRLG</sequence>
<evidence type="ECO:0000256" key="1">
    <source>
        <dbReference type="SAM" id="MobiDB-lite"/>
    </source>
</evidence>
<comment type="caution">
    <text evidence="2">The sequence shown here is derived from an EMBL/GenBank/DDBJ whole genome shotgun (WGS) entry which is preliminary data.</text>
</comment>
<evidence type="ECO:0000313" key="2">
    <source>
        <dbReference type="EMBL" id="KAE9046119.1"/>
    </source>
</evidence>
<dbReference type="EMBL" id="QXFU01000057">
    <property type="protein sequence ID" value="KAE9046119.1"/>
    <property type="molecule type" value="Genomic_DNA"/>
</dbReference>
<accession>A0A6A3NSG8</accession>